<name>A0AAD6D3W4_9EURO</name>
<feature type="chain" id="PRO_5042033119" evidence="1">
    <location>
        <begin position="21"/>
        <end position="200"/>
    </location>
</feature>
<protein>
    <submittedName>
        <fullName evidence="2">Uncharacterized protein</fullName>
    </submittedName>
</protein>
<keyword evidence="1" id="KW-0732">Signal</keyword>
<dbReference type="InterPro" id="IPR021054">
    <property type="entry name" value="Cell_wall_mannoprotein_1"/>
</dbReference>
<dbReference type="GO" id="GO:0005576">
    <property type="term" value="C:extracellular region"/>
    <property type="evidence" value="ECO:0007669"/>
    <property type="project" value="TreeGrafter"/>
</dbReference>
<proteinExistence type="predicted"/>
<evidence type="ECO:0000313" key="2">
    <source>
        <dbReference type="EMBL" id="KAJ5553186.1"/>
    </source>
</evidence>
<dbReference type="AlphaFoldDB" id="A0AAD6D3W4"/>
<dbReference type="PANTHER" id="PTHR38123">
    <property type="entry name" value="CELL WALL SERINE-THREONINE-RICH GALACTOMANNOPROTEIN MP1 (AFU_ORTHOLOGUE AFUA_4G03240)"/>
    <property type="match status" value="1"/>
</dbReference>
<organism evidence="2 3">
    <name type="scientific">Penicillium frequentans</name>
    <dbReference type="NCBI Taxonomy" id="3151616"/>
    <lineage>
        <taxon>Eukaryota</taxon>
        <taxon>Fungi</taxon>
        <taxon>Dikarya</taxon>
        <taxon>Ascomycota</taxon>
        <taxon>Pezizomycotina</taxon>
        <taxon>Eurotiomycetes</taxon>
        <taxon>Eurotiomycetidae</taxon>
        <taxon>Eurotiales</taxon>
        <taxon>Aspergillaceae</taxon>
        <taxon>Penicillium</taxon>
    </lineage>
</organism>
<keyword evidence="3" id="KW-1185">Reference proteome</keyword>
<comment type="caution">
    <text evidence="2">The sequence shown here is derived from an EMBL/GenBank/DDBJ whole genome shotgun (WGS) entry which is preliminary data.</text>
</comment>
<dbReference type="PANTHER" id="PTHR38123:SF3">
    <property type="entry name" value="ANTIGENIC CELL WALL GALACTOMANNOPROTEIN"/>
    <property type="match status" value="1"/>
</dbReference>
<dbReference type="Proteomes" id="UP001220324">
    <property type="component" value="Unassembled WGS sequence"/>
</dbReference>
<dbReference type="EMBL" id="JAQIZZ010000002">
    <property type="protein sequence ID" value="KAJ5553186.1"/>
    <property type="molecule type" value="Genomic_DNA"/>
</dbReference>
<feature type="signal peptide" evidence="1">
    <location>
        <begin position="1"/>
        <end position="20"/>
    </location>
</feature>
<dbReference type="Pfam" id="PF12296">
    <property type="entry name" value="HsbA"/>
    <property type="match status" value="1"/>
</dbReference>
<gene>
    <name evidence="2" type="ORF">N7494_002564</name>
</gene>
<accession>A0AAD6D3W4</accession>
<evidence type="ECO:0000256" key="1">
    <source>
        <dbReference type="SAM" id="SignalP"/>
    </source>
</evidence>
<reference evidence="2 3" key="1">
    <citation type="journal article" date="2023" name="IMA Fungus">
        <title>Comparative genomic study of the Penicillium genus elucidates a diverse pangenome and 15 lateral gene transfer events.</title>
        <authorList>
            <person name="Petersen C."/>
            <person name="Sorensen T."/>
            <person name="Nielsen M.R."/>
            <person name="Sondergaard T.E."/>
            <person name="Sorensen J.L."/>
            <person name="Fitzpatrick D.A."/>
            <person name="Frisvad J.C."/>
            <person name="Nielsen K.L."/>
        </authorList>
    </citation>
    <scope>NUCLEOTIDE SEQUENCE [LARGE SCALE GENOMIC DNA]</scope>
    <source>
        <strain evidence="2 3">IBT 35679</strain>
    </source>
</reference>
<sequence length="200" mass="22083">MYLPTYLNVLTCLLPLTSLAMSDQAQTVLDDISSLQKSLDSNEQALSQYKGGLISAAPLANEFYNTWSTLRVANDHVPADTNFTSEESDEVLHGMDSANDVAIGLFKSVKEKAQMLNKAGAGFTVPIFMDALYREADEYMGALKALMPLNYTPPMDQITASHTKFWNAAFASFEPADTSNSTRQFKRFTSMATPLLGYFF</sequence>
<evidence type="ECO:0000313" key="3">
    <source>
        <dbReference type="Proteomes" id="UP001220324"/>
    </source>
</evidence>